<gene>
    <name evidence="1" type="ORF">CBR_g16099</name>
</gene>
<name>A0A388KTJ6_CHABU</name>
<evidence type="ECO:0000313" key="2">
    <source>
        <dbReference type="Proteomes" id="UP000265515"/>
    </source>
</evidence>
<dbReference type="AlphaFoldDB" id="A0A388KTJ6"/>
<protein>
    <submittedName>
        <fullName evidence="1">Uncharacterized protein</fullName>
    </submittedName>
</protein>
<organism evidence="1 2">
    <name type="scientific">Chara braunii</name>
    <name type="common">Braun's stonewort</name>
    <dbReference type="NCBI Taxonomy" id="69332"/>
    <lineage>
        <taxon>Eukaryota</taxon>
        <taxon>Viridiplantae</taxon>
        <taxon>Streptophyta</taxon>
        <taxon>Charophyceae</taxon>
        <taxon>Charales</taxon>
        <taxon>Characeae</taxon>
        <taxon>Chara</taxon>
    </lineage>
</organism>
<accession>A0A388KTJ6</accession>
<reference evidence="1 2" key="1">
    <citation type="journal article" date="2018" name="Cell">
        <title>The Chara Genome: Secondary Complexity and Implications for Plant Terrestrialization.</title>
        <authorList>
            <person name="Nishiyama T."/>
            <person name="Sakayama H."/>
            <person name="Vries J.D."/>
            <person name="Buschmann H."/>
            <person name="Saint-Marcoux D."/>
            <person name="Ullrich K.K."/>
            <person name="Haas F.B."/>
            <person name="Vanderstraeten L."/>
            <person name="Becker D."/>
            <person name="Lang D."/>
            <person name="Vosolsobe S."/>
            <person name="Rombauts S."/>
            <person name="Wilhelmsson P.K.I."/>
            <person name="Janitza P."/>
            <person name="Kern R."/>
            <person name="Heyl A."/>
            <person name="Rumpler F."/>
            <person name="Villalobos L.I.A.C."/>
            <person name="Clay J.M."/>
            <person name="Skokan R."/>
            <person name="Toyoda A."/>
            <person name="Suzuki Y."/>
            <person name="Kagoshima H."/>
            <person name="Schijlen E."/>
            <person name="Tajeshwar N."/>
            <person name="Catarino B."/>
            <person name="Hetherington A.J."/>
            <person name="Saltykova A."/>
            <person name="Bonnot C."/>
            <person name="Breuninger H."/>
            <person name="Symeonidi A."/>
            <person name="Radhakrishnan G.V."/>
            <person name="Van Nieuwerburgh F."/>
            <person name="Deforce D."/>
            <person name="Chang C."/>
            <person name="Karol K.G."/>
            <person name="Hedrich R."/>
            <person name="Ulvskov P."/>
            <person name="Glockner G."/>
            <person name="Delwiche C.F."/>
            <person name="Petrasek J."/>
            <person name="Van de Peer Y."/>
            <person name="Friml J."/>
            <person name="Beilby M."/>
            <person name="Dolan L."/>
            <person name="Kohara Y."/>
            <person name="Sugano S."/>
            <person name="Fujiyama A."/>
            <person name="Delaux P.-M."/>
            <person name="Quint M."/>
            <person name="TheiBen G."/>
            <person name="Hagemann M."/>
            <person name="Harholt J."/>
            <person name="Dunand C."/>
            <person name="Zachgo S."/>
            <person name="Langdale J."/>
            <person name="Maumus F."/>
            <person name="Straeten D.V.D."/>
            <person name="Gould S.B."/>
            <person name="Rensing S.A."/>
        </authorList>
    </citation>
    <scope>NUCLEOTIDE SEQUENCE [LARGE SCALE GENOMIC DNA]</scope>
    <source>
        <strain evidence="1 2">S276</strain>
    </source>
</reference>
<proteinExistence type="predicted"/>
<dbReference type="EMBL" id="BFEA01000182">
    <property type="protein sequence ID" value="GBG73385.1"/>
    <property type="molecule type" value="Genomic_DNA"/>
</dbReference>
<dbReference type="Gramene" id="GBG73385">
    <property type="protein sequence ID" value="GBG73385"/>
    <property type="gene ID" value="CBR_g16099"/>
</dbReference>
<evidence type="ECO:0000313" key="1">
    <source>
        <dbReference type="EMBL" id="GBG73385.1"/>
    </source>
</evidence>
<dbReference type="Proteomes" id="UP000265515">
    <property type="component" value="Unassembled WGS sequence"/>
</dbReference>
<sequence length="131" mass="14545">MEKIVSDLFAVAQAWPMADWGESTPAAWLEDKCRQLSTILWQIEEDPVLEDFVDWQRADAIIMSCNIIFDEGTQQGAEMKEKLTTEAQFEADVYTRLEQFAPRLPSSSAAAAFTSTATLTSTMTLTSVVSA</sequence>
<comment type="caution">
    <text evidence="1">The sequence shown here is derived from an EMBL/GenBank/DDBJ whole genome shotgun (WGS) entry which is preliminary data.</text>
</comment>
<keyword evidence="2" id="KW-1185">Reference proteome</keyword>